<evidence type="ECO:0000256" key="7">
    <source>
        <dbReference type="SAM" id="Phobius"/>
    </source>
</evidence>
<feature type="compositionally biased region" description="Polar residues" evidence="6">
    <location>
        <begin position="10"/>
        <end position="25"/>
    </location>
</feature>
<evidence type="ECO:0000256" key="2">
    <source>
        <dbReference type="ARBA" id="ARBA00022475"/>
    </source>
</evidence>
<dbReference type="InterPro" id="IPR052053">
    <property type="entry name" value="IM_YidH-like"/>
</dbReference>
<accession>A0A1E4T8G0</accession>
<dbReference type="PANTHER" id="PTHR34187">
    <property type="entry name" value="FGR18P"/>
    <property type="match status" value="1"/>
</dbReference>
<feature type="transmembrane region" description="Helical" evidence="7">
    <location>
        <begin position="206"/>
        <end position="227"/>
    </location>
</feature>
<dbReference type="Proteomes" id="UP000094801">
    <property type="component" value="Unassembled WGS sequence"/>
</dbReference>
<evidence type="ECO:0000256" key="4">
    <source>
        <dbReference type="ARBA" id="ARBA00022989"/>
    </source>
</evidence>
<dbReference type="AlphaFoldDB" id="A0A1E4T8G0"/>
<evidence type="ECO:0000256" key="3">
    <source>
        <dbReference type="ARBA" id="ARBA00022692"/>
    </source>
</evidence>
<dbReference type="PANTHER" id="PTHR34187:SF2">
    <property type="entry name" value="DUF202 DOMAIN-CONTAINING PROTEIN"/>
    <property type="match status" value="1"/>
</dbReference>
<protein>
    <recommendedName>
        <fullName evidence="8">DUF202 domain-containing protein</fullName>
    </recommendedName>
</protein>
<feature type="domain" description="DUF202" evidence="8">
    <location>
        <begin position="103"/>
        <end position="192"/>
    </location>
</feature>
<reference evidence="10" key="1">
    <citation type="submission" date="2016-04" db="EMBL/GenBank/DDBJ databases">
        <title>Comparative genomics of biotechnologically important yeasts.</title>
        <authorList>
            <consortium name="DOE Joint Genome Institute"/>
            <person name="Riley R."/>
            <person name="Haridas S."/>
            <person name="Wolfe K.H."/>
            <person name="Lopes M.R."/>
            <person name="Hittinger C.T."/>
            <person name="Goker M."/>
            <person name="Salamov A."/>
            <person name="Wisecaver J."/>
            <person name="Long T.M."/>
            <person name="Aerts A.L."/>
            <person name="Barry K."/>
            <person name="Choi C."/>
            <person name="Clum A."/>
            <person name="Coughlan A.Y."/>
            <person name="Deshpande S."/>
            <person name="Douglass A.P."/>
            <person name="Hanson S.J."/>
            <person name="Klenk H.-P."/>
            <person name="Labutti K."/>
            <person name="Lapidus A."/>
            <person name="Lindquist E."/>
            <person name="Lipzen A."/>
            <person name="Meier-Kolthoff J.P."/>
            <person name="Ohm R.A."/>
            <person name="Otillar R.P."/>
            <person name="Pangilinan J."/>
            <person name="Peng Y."/>
            <person name="Rokas A."/>
            <person name="Rosa C.A."/>
            <person name="Scheuner C."/>
            <person name="Sibirny A.A."/>
            <person name="Slot J.C."/>
            <person name="Stielow J.B."/>
            <person name="Sun H."/>
            <person name="Kurtzman C.P."/>
            <person name="Blackwell M."/>
            <person name="Grigoriev I.V."/>
            <person name="Jeffries T.W."/>
        </authorList>
    </citation>
    <scope>NUCLEOTIDE SEQUENCE [LARGE SCALE GENOMIC DNA]</scope>
    <source>
        <strain evidence="10">NRRL YB-2248</strain>
    </source>
</reference>
<sequence>MVTGRHTPTKGDTTPVRRTSVQSPMLTPAHFEGSKLDQIASMDVSSGDSDNESIESVESHQVISAIAATESNTKEANKPKRQNTILNYLRFLYATENSESVTRDQLANERSYLSYIRAALYFMSISISMVYIYKKSIVEEIILLLQNGDNDSVYYSEETKFYNVLIWPMSLIFSSLAVILCLNGLARYFSNLNSMFESNEISVDRLMMLSLLFVLFCSNIYIIYQVISLKI</sequence>
<evidence type="ECO:0000313" key="9">
    <source>
        <dbReference type="EMBL" id="ODV88045.1"/>
    </source>
</evidence>
<keyword evidence="5 7" id="KW-0472">Membrane</keyword>
<organism evidence="9 10">
    <name type="scientific">[Candida] arabinofermentans NRRL YB-2248</name>
    <dbReference type="NCBI Taxonomy" id="983967"/>
    <lineage>
        <taxon>Eukaryota</taxon>
        <taxon>Fungi</taxon>
        <taxon>Dikarya</taxon>
        <taxon>Ascomycota</taxon>
        <taxon>Saccharomycotina</taxon>
        <taxon>Pichiomycetes</taxon>
        <taxon>Pichiales</taxon>
        <taxon>Pichiaceae</taxon>
        <taxon>Ogataea</taxon>
        <taxon>Ogataea/Candida clade</taxon>
    </lineage>
</organism>
<feature type="region of interest" description="Disordered" evidence="6">
    <location>
        <begin position="1"/>
        <end position="25"/>
    </location>
</feature>
<dbReference type="OrthoDB" id="199599at2759"/>
<feature type="transmembrane region" description="Helical" evidence="7">
    <location>
        <begin position="112"/>
        <end position="133"/>
    </location>
</feature>
<feature type="transmembrane region" description="Helical" evidence="7">
    <location>
        <begin position="164"/>
        <end position="185"/>
    </location>
</feature>
<gene>
    <name evidence="9" type="ORF">CANARDRAFT_20770</name>
</gene>
<evidence type="ECO:0000256" key="5">
    <source>
        <dbReference type="ARBA" id="ARBA00023136"/>
    </source>
</evidence>
<comment type="subcellular location">
    <subcellularLocation>
        <location evidence="1">Cell membrane</location>
        <topology evidence="1">Multi-pass membrane protein</topology>
    </subcellularLocation>
</comment>
<dbReference type="InterPro" id="IPR003807">
    <property type="entry name" value="DUF202"/>
</dbReference>
<dbReference type="Pfam" id="PF02656">
    <property type="entry name" value="DUF202"/>
    <property type="match status" value="1"/>
</dbReference>
<evidence type="ECO:0000256" key="1">
    <source>
        <dbReference type="ARBA" id="ARBA00004651"/>
    </source>
</evidence>
<dbReference type="EMBL" id="KV453847">
    <property type="protein sequence ID" value="ODV88045.1"/>
    <property type="molecule type" value="Genomic_DNA"/>
</dbReference>
<keyword evidence="3 7" id="KW-0812">Transmembrane</keyword>
<dbReference type="GO" id="GO:0005886">
    <property type="term" value="C:plasma membrane"/>
    <property type="evidence" value="ECO:0007669"/>
    <property type="project" value="UniProtKB-SubCell"/>
</dbReference>
<proteinExistence type="predicted"/>
<keyword evidence="4 7" id="KW-1133">Transmembrane helix</keyword>
<keyword evidence="10" id="KW-1185">Reference proteome</keyword>
<evidence type="ECO:0000259" key="8">
    <source>
        <dbReference type="Pfam" id="PF02656"/>
    </source>
</evidence>
<evidence type="ECO:0000256" key="6">
    <source>
        <dbReference type="SAM" id="MobiDB-lite"/>
    </source>
</evidence>
<evidence type="ECO:0000313" key="10">
    <source>
        <dbReference type="Proteomes" id="UP000094801"/>
    </source>
</evidence>
<name>A0A1E4T8G0_9ASCO</name>
<keyword evidence="2" id="KW-1003">Cell membrane</keyword>